<dbReference type="OrthoDB" id="10260668at2759"/>
<dbReference type="EMBL" id="AZIL01002147">
    <property type="protein sequence ID" value="EWM22566.1"/>
    <property type="molecule type" value="Genomic_DNA"/>
</dbReference>
<evidence type="ECO:0000313" key="13">
    <source>
        <dbReference type="EMBL" id="EWM22566.1"/>
    </source>
</evidence>
<dbReference type="AlphaFoldDB" id="W7TQA6"/>
<keyword evidence="3" id="KW-0808">Transferase</keyword>
<evidence type="ECO:0000256" key="10">
    <source>
        <dbReference type="ARBA" id="ARBA00023277"/>
    </source>
</evidence>
<evidence type="ECO:0000256" key="4">
    <source>
        <dbReference type="ARBA" id="ARBA00022723"/>
    </source>
</evidence>
<evidence type="ECO:0000256" key="3">
    <source>
        <dbReference type="ARBA" id="ARBA00022679"/>
    </source>
</evidence>
<keyword evidence="8" id="KW-0067">ATP-binding</keyword>
<keyword evidence="10" id="KW-0119">Carbohydrate metabolism</keyword>
<evidence type="ECO:0000256" key="5">
    <source>
        <dbReference type="ARBA" id="ARBA00022741"/>
    </source>
</evidence>
<evidence type="ECO:0000256" key="9">
    <source>
        <dbReference type="ARBA" id="ARBA00022842"/>
    </source>
</evidence>
<dbReference type="PANTHER" id="PTHR42742">
    <property type="entry name" value="TRANSCRIPTIONAL REPRESSOR MPRA"/>
    <property type="match status" value="1"/>
</dbReference>
<keyword evidence="9" id="KW-0460">Magnesium</keyword>
<dbReference type="InterPro" id="IPR043129">
    <property type="entry name" value="ATPase_NBD"/>
</dbReference>
<comment type="catalytic activity">
    <reaction evidence="12">
        <text>D-fructose + ATP = D-fructose 6-phosphate + ADP + H(+)</text>
        <dbReference type="Rhea" id="RHEA:16125"/>
        <dbReference type="ChEBI" id="CHEBI:15378"/>
        <dbReference type="ChEBI" id="CHEBI:30616"/>
        <dbReference type="ChEBI" id="CHEBI:37721"/>
        <dbReference type="ChEBI" id="CHEBI:61527"/>
        <dbReference type="ChEBI" id="CHEBI:456216"/>
        <dbReference type="EC" id="2.7.1.4"/>
    </reaction>
</comment>
<accession>W7TQA6</accession>
<sequence>MPTYLGIEGGGTTWKVAIAQEKPDNIVESIRFDTTTPDETFGKIKEWIKDKTYDSIGIATFGPLDPKLSSPTYGHITSTPKPGWKNVDVVGALTDGSKPVLFDTDVNAPALAEYTYHRPSMASSTLRAATSRPSVSLRTG</sequence>
<evidence type="ECO:0000313" key="14">
    <source>
        <dbReference type="Proteomes" id="UP000019335"/>
    </source>
</evidence>
<gene>
    <name evidence="13" type="ORF">Naga_100529g1</name>
</gene>
<proteinExistence type="inferred from homology"/>
<organism evidence="13 14">
    <name type="scientific">Nannochloropsis gaditana</name>
    <dbReference type="NCBI Taxonomy" id="72520"/>
    <lineage>
        <taxon>Eukaryota</taxon>
        <taxon>Sar</taxon>
        <taxon>Stramenopiles</taxon>
        <taxon>Ochrophyta</taxon>
        <taxon>Eustigmatophyceae</taxon>
        <taxon>Eustigmatales</taxon>
        <taxon>Monodopsidaceae</taxon>
        <taxon>Nannochloropsis</taxon>
    </lineage>
</organism>
<dbReference type="GO" id="GO:0046872">
    <property type="term" value="F:metal ion binding"/>
    <property type="evidence" value="ECO:0007669"/>
    <property type="project" value="UniProtKB-KW"/>
</dbReference>
<dbReference type="InterPro" id="IPR000600">
    <property type="entry name" value="ROK"/>
</dbReference>
<keyword evidence="5" id="KW-0547">Nucleotide-binding</keyword>
<keyword evidence="14" id="KW-1185">Reference proteome</keyword>
<keyword evidence="6 13" id="KW-0418">Kinase</keyword>
<evidence type="ECO:0000256" key="8">
    <source>
        <dbReference type="ARBA" id="ARBA00022840"/>
    </source>
</evidence>
<dbReference type="PANTHER" id="PTHR42742:SF3">
    <property type="entry name" value="FRUCTOKINASE"/>
    <property type="match status" value="1"/>
</dbReference>
<keyword evidence="7" id="KW-0862">Zinc</keyword>
<dbReference type="SUPFAM" id="SSF53067">
    <property type="entry name" value="Actin-like ATPase domain"/>
    <property type="match status" value="1"/>
</dbReference>
<evidence type="ECO:0000256" key="2">
    <source>
        <dbReference type="ARBA" id="ARBA00006479"/>
    </source>
</evidence>
<dbReference type="FunFam" id="3.30.420.40:FF:000153">
    <property type="entry name" value="Putative fructokinase"/>
    <property type="match status" value="1"/>
</dbReference>
<dbReference type="Gene3D" id="3.30.420.40">
    <property type="match status" value="1"/>
</dbReference>
<evidence type="ECO:0000256" key="6">
    <source>
        <dbReference type="ARBA" id="ARBA00022777"/>
    </source>
</evidence>
<comment type="cofactor">
    <cofactor evidence="1">
        <name>Mg(2+)</name>
        <dbReference type="ChEBI" id="CHEBI:18420"/>
    </cofactor>
</comment>
<keyword evidence="4" id="KW-0479">Metal-binding</keyword>
<dbReference type="InterPro" id="IPR051804">
    <property type="entry name" value="Carb_Metab_Reg_Kinase/Isom"/>
</dbReference>
<dbReference type="GO" id="GO:0008865">
    <property type="term" value="F:fructokinase activity"/>
    <property type="evidence" value="ECO:0007669"/>
    <property type="project" value="UniProtKB-EC"/>
</dbReference>
<dbReference type="GO" id="GO:0005524">
    <property type="term" value="F:ATP binding"/>
    <property type="evidence" value="ECO:0007669"/>
    <property type="project" value="UniProtKB-KW"/>
</dbReference>
<evidence type="ECO:0000256" key="11">
    <source>
        <dbReference type="ARBA" id="ARBA00038887"/>
    </source>
</evidence>
<comment type="caution">
    <text evidence="13">The sequence shown here is derived from an EMBL/GenBank/DDBJ whole genome shotgun (WGS) entry which is preliminary data.</text>
</comment>
<reference evidence="13 14" key="1">
    <citation type="journal article" date="2014" name="Mol. Plant">
        <title>Chromosome Scale Genome Assembly and Transcriptome Profiling of Nannochloropsis gaditana in Nitrogen Depletion.</title>
        <authorList>
            <person name="Corteggiani Carpinelli E."/>
            <person name="Telatin A."/>
            <person name="Vitulo N."/>
            <person name="Forcato C."/>
            <person name="D'Angelo M."/>
            <person name="Schiavon R."/>
            <person name="Vezzi A."/>
            <person name="Giacometti G.M."/>
            <person name="Morosinotto T."/>
            <person name="Valle G."/>
        </authorList>
    </citation>
    <scope>NUCLEOTIDE SEQUENCE [LARGE SCALE GENOMIC DNA]</scope>
    <source>
        <strain evidence="13 14">B-31</strain>
    </source>
</reference>
<dbReference type="EC" id="2.7.1.4" evidence="11"/>
<name>W7TQA6_9STRA</name>
<protein>
    <recommendedName>
        <fullName evidence="11">fructokinase</fullName>
        <ecNumber evidence="11">2.7.1.4</ecNumber>
    </recommendedName>
</protein>
<dbReference type="Pfam" id="PF00480">
    <property type="entry name" value="ROK"/>
    <property type="match status" value="1"/>
</dbReference>
<dbReference type="Proteomes" id="UP000019335">
    <property type="component" value="Unassembled WGS sequence"/>
</dbReference>
<evidence type="ECO:0000256" key="1">
    <source>
        <dbReference type="ARBA" id="ARBA00001946"/>
    </source>
</evidence>
<evidence type="ECO:0000256" key="7">
    <source>
        <dbReference type="ARBA" id="ARBA00022833"/>
    </source>
</evidence>
<comment type="similarity">
    <text evidence="2">Belongs to the ROK (NagC/XylR) family.</text>
</comment>
<evidence type="ECO:0000256" key="12">
    <source>
        <dbReference type="ARBA" id="ARBA00048451"/>
    </source>
</evidence>